<dbReference type="OrthoDB" id="9856015at2"/>
<feature type="region of interest" description="Disordered" evidence="1">
    <location>
        <begin position="99"/>
        <end position="184"/>
    </location>
</feature>
<organism evidence="2 3">
    <name type="scientific">Micromonospora deserti</name>
    <dbReference type="NCBI Taxonomy" id="2070366"/>
    <lineage>
        <taxon>Bacteria</taxon>
        <taxon>Bacillati</taxon>
        <taxon>Actinomycetota</taxon>
        <taxon>Actinomycetes</taxon>
        <taxon>Micromonosporales</taxon>
        <taxon>Micromonosporaceae</taxon>
        <taxon>Micromonospora</taxon>
    </lineage>
</organism>
<evidence type="ECO:0000313" key="2">
    <source>
        <dbReference type="EMBL" id="PZF98517.1"/>
    </source>
</evidence>
<comment type="caution">
    <text evidence="2">The sequence shown here is derived from an EMBL/GenBank/DDBJ whole genome shotgun (WGS) entry which is preliminary data.</text>
</comment>
<sequence length="184" mass="20239">MRFPLTADERTYLDDLWRKLRHATHQTNTASARWNKVNDELTSLAERSDWDDLKTDRVKAVNLRLNGAYAAWNFWQQEARRLAAAIQAERALRELMGVVDDDPTGLGYSRDDDDDLPPPPLPEGVDGLSITGRAPRRRPSPNAPAGSAFDTVERRTHQSSGRPGSELGAAGAGVPAAPTGGDRR</sequence>
<protein>
    <submittedName>
        <fullName evidence="2">Uncharacterized protein</fullName>
    </submittedName>
</protein>
<accession>A0A2W2DF89</accession>
<dbReference type="Proteomes" id="UP000248749">
    <property type="component" value="Unassembled WGS sequence"/>
</dbReference>
<gene>
    <name evidence="2" type="ORF">C1I99_13225</name>
</gene>
<reference evidence="2 3" key="1">
    <citation type="submission" date="2018-01" db="EMBL/GenBank/DDBJ databases">
        <title>Draft genome sequence of Salinispora sp. 13K206.</title>
        <authorList>
            <person name="Sahin N."/>
            <person name="Saygin H."/>
            <person name="Ay H."/>
        </authorList>
    </citation>
    <scope>NUCLEOTIDE SEQUENCE [LARGE SCALE GENOMIC DNA]</scope>
    <source>
        <strain evidence="2 3">13K206</strain>
    </source>
</reference>
<name>A0A2W2DF89_9ACTN</name>
<dbReference type="AlphaFoldDB" id="A0A2W2DF89"/>
<dbReference type="EMBL" id="POUB01000074">
    <property type="protein sequence ID" value="PZF98517.1"/>
    <property type="molecule type" value="Genomic_DNA"/>
</dbReference>
<evidence type="ECO:0000256" key="1">
    <source>
        <dbReference type="SAM" id="MobiDB-lite"/>
    </source>
</evidence>
<dbReference type="RefSeq" id="WP_111134508.1">
    <property type="nucleotide sequence ID" value="NZ_POUB01000074.1"/>
</dbReference>
<keyword evidence="3" id="KW-1185">Reference proteome</keyword>
<feature type="compositionally biased region" description="Low complexity" evidence="1">
    <location>
        <begin position="168"/>
        <end position="184"/>
    </location>
</feature>
<evidence type="ECO:0000313" key="3">
    <source>
        <dbReference type="Proteomes" id="UP000248749"/>
    </source>
</evidence>
<proteinExistence type="predicted"/>